<dbReference type="InterPro" id="IPR000182">
    <property type="entry name" value="GNAT_dom"/>
</dbReference>
<evidence type="ECO:0000313" key="3">
    <source>
        <dbReference type="Proteomes" id="UP001629246"/>
    </source>
</evidence>
<protein>
    <submittedName>
        <fullName evidence="2">GNAT family protein</fullName>
    </submittedName>
</protein>
<dbReference type="EMBL" id="JAQQFM010000003">
    <property type="protein sequence ID" value="MFL9923989.1"/>
    <property type="molecule type" value="Genomic_DNA"/>
</dbReference>
<gene>
    <name evidence="2" type="ORF">PQR62_06930</name>
</gene>
<dbReference type="Gene3D" id="3.40.630.30">
    <property type="match status" value="1"/>
</dbReference>
<dbReference type="RefSeq" id="WP_408156172.1">
    <property type="nucleotide sequence ID" value="NZ_JAQQFM010000003.1"/>
</dbReference>
<dbReference type="Proteomes" id="UP001629246">
    <property type="component" value="Unassembled WGS sequence"/>
</dbReference>
<evidence type="ECO:0000313" key="2">
    <source>
        <dbReference type="EMBL" id="MFL9923989.1"/>
    </source>
</evidence>
<reference evidence="2 3" key="1">
    <citation type="journal article" date="2024" name="Chem. Sci.">
        <title>Discovery of megapolipeptins by genome mining of a Burkholderiales bacteria collection.</title>
        <authorList>
            <person name="Paulo B.S."/>
            <person name="Recchia M.J.J."/>
            <person name="Lee S."/>
            <person name="Fergusson C.H."/>
            <person name="Romanowski S.B."/>
            <person name="Hernandez A."/>
            <person name="Krull N."/>
            <person name="Liu D.Y."/>
            <person name="Cavanagh H."/>
            <person name="Bos A."/>
            <person name="Gray C.A."/>
            <person name="Murphy B.T."/>
            <person name="Linington R.G."/>
            <person name="Eustaquio A.S."/>
        </authorList>
    </citation>
    <scope>NUCLEOTIDE SEQUENCE [LARGE SCALE GENOMIC DNA]</scope>
    <source>
        <strain evidence="2 3">RL21-008-BIB-A</strain>
    </source>
</reference>
<dbReference type="Pfam" id="PF13302">
    <property type="entry name" value="Acetyltransf_3"/>
    <property type="match status" value="1"/>
</dbReference>
<comment type="caution">
    <text evidence="2">The sequence shown here is derived from an EMBL/GenBank/DDBJ whole genome shotgun (WGS) entry which is preliminary data.</text>
</comment>
<dbReference type="InterPro" id="IPR051908">
    <property type="entry name" value="Ribosomal_N-acetyltransferase"/>
</dbReference>
<dbReference type="PROSITE" id="PS51186">
    <property type="entry name" value="GNAT"/>
    <property type="match status" value="1"/>
</dbReference>
<name>A0ABW9A6Y6_9BURK</name>
<accession>A0ABW9A6Y6</accession>
<dbReference type="SUPFAM" id="SSF55729">
    <property type="entry name" value="Acyl-CoA N-acyltransferases (Nat)"/>
    <property type="match status" value="1"/>
</dbReference>
<dbReference type="InterPro" id="IPR016181">
    <property type="entry name" value="Acyl_CoA_acyltransferase"/>
</dbReference>
<dbReference type="PANTHER" id="PTHR43441:SF2">
    <property type="entry name" value="FAMILY ACETYLTRANSFERASE, PUTATIVE (AFU_ORTHOLOGUE AFUA_7G00850)-RELATED"/>
    <property type="match status" value="1"/>
</dbReference>
<dbReference type="PANTHER" id="PTHR43441">
    <property type="entry name" value="RIBOSOMAL-PROTEIN-SERINE ACETYLTRANSFERASE"/>
    <property type="match status" value="1"/>
</dbReference>
<keyword evidence="3" id="KW-1185">Reference proteome</keyword>
<sequence>MPLNPQGQPIGEPLPEWTARPFPSLTPIAGRFCRVEPLDIERHSADLFEANSDDETGSHWTYLFTDAPPDLAAYRTWAAGMLAGRDPMPFAIIDQASGKAIGVASYMRIDPASGALEIGHINYSPRLQRTPAATEAMYLLMRRAFDELGYRRYEWKCDSLNAPSRAAAARYGFSFEGIFRKALVYKKRSRDTAWFAIIDSDWPRVRAGFEQWLAAGNFDEQGQQRRRLSDCMAAAAA</sequence>
<evidence type="ECO:0000259" key="1">
    <source>
        <dbReference type="PROSITE" id="PS51186"/>
    </source>
</evidence>
<organism evidence="2 3">
    <name type="scientific">Herbaspirillum lusitanum</name>
    <dbReference type="NCBI Taxonomy" id="213312"/>
    <lineage>
        <taxon>Bacteria</taxon>
        <taxon>Pseudomonadati</taxon>
        <taxon>Pseudomonadota</taxon>
        <taxon>Betaproteobacteria</taxon>
        <taxon>Burkholderiales</taxon>
        <taxon>Oxalobacteraceae</taxon>
        <taxon>Herbaspirillum</taxon>
    </lineage>
</organism>
<feature type="domain" description="N-acetyltransferase" evidence="1">
    <location>
        <begin position="45"/>
        <end position="191"/>
    </location>
</feature>
<proteinExistence type="predicted"/>